<dbReference type="CDD" id="cd00586">
    <property type="entry name" value="4HBT"/>
    <property type="match status" value="1"/>
</dbReference>
<evidence type="ECO:0000313" key="4">
    <source>
        <dbReference type="EMBL" id="KAL1537981.1"/>
    </source>
</evidence>
<feature type="compositionally biased region" description="Polar residues" evidence="3">
    <location>
        <begin position="1"/>
        <end position="15"/>
    </location>
</feature>
<dbReference type="AlphaFoldDB" id="A0ABD1G1J1"/>
<reference evidence="4 5" key="1">
    <citation type="submission" date="2024-06" db="EMBL/GenBank/DDBJ databases">
        <title>A chromosome level genome sequence of Diviner's sage (Salvia divinorum).</title>
        <authorList>
            <person name="Ford S.A."/>
            <person name="Ro D.-K."/>
            <person name="Ness R.W."/>
            <person name="Phillips M.A."/>
        </authorList>
    </citation>
    <scope>NUCLEOTIDE SEQUENCE [LARGE SCALE GENOMIC DNA]</scope>
    <source>
        <strain evidence="4">SAF-2024a</strain>
        <tissue evidence="4">Leaf</tissue>
    </source>
</reference>
<evidence type="ECO:0000256" key="2">
    <source>
        <dbReference type="ARBA" id="ARBA00022801"/>
    </source>
</evidence>
<evidence type="ECO:0000256" key="3">
    <source>
        <dbReference type="SAM" id="MobiDB-lite"/>
    </source>
</evidence>
<evidence type="ECO:0000256" key="1">
    <source>
        <dbReference type="ARBA" id="ARBA00005953"/>
    </source>
</evidence>
<keyword evidence="2" id="KW-0378">Hydrolase</keyword>
<organism evidence="4 5">
    <name type="scientific">Salvia divinorum</name>
    <name type="common">Maria pastora</name>
    <name type="synonym">Diviner's sage</name>
    <dbReference type="NCBI Taxonomy" id="28513"/>
    <lineage>
        <taxon>Eukaryota</taxon>
        <taxon>Viridiplantae</taxon>
        <taxon>Streptophyta</taxon>
        <taxon>Embryophyta</taxon>
        <taxon>Tracheophyta</taxon>
        <taxon>Spermatophyta</taxon>
        <taxon>Magnoliopsida</taxon>
        <taxon>eudicotyledons</taxon>
        <taxon>Gunneridae</taxon>
        <taxon>Pentapetalae</taxon>
        <taxon>asterids</taxon>
        <taxon>lamiids</taxon>
        <taxon>Lamiales</taxon>
        <taxon>Lamiaceae</taxon>
        <taxon>Nepetoideae</taxon>
        <taxon>Mentheae</taxon>
        <taxon>Salviinae</taxon>
        <taxon>Salvia</taxon>
        <taxon>Salvia subgen. Calosphace</taxon>
    </lineage>
</organism>
<dbReference type="InterPro" id="IPR029069">
    <property type="entry name" value="HotDog_dom_sf"/>
</dbReference>
<keyword evidence="5" id="KW-1185">Reference proteome</keyword>
<sequence length="197" mass="22759">MLNNSSTHISTQTAPLSFPAVPRRHAEQPPPLVRSCQRLPLRPMRSSASLAVNNRLTGGGKGMSWFYELEQEVREYELNQFGLVNHATYSNLCEYGTYKLLDKIGFDAYIKLAVSEVAIKYISPLKRKDKYVLKLRLYDYSTTRFFFEDQVLRLPDHKPVIWGTATLVLLDEKLRPSRLTPFMVSQFNKFLQTHTNN</sequence>
<dbReference type="SUPFAM" id="SSF54637">
    <property type="entry name" value="Thioesterase/thiol ester dehydrase-isomerase"/>
    <property type="match status" value="1"/>
</dbReference>
<dbReference type="Proteomes" id="UP001567538">
    <property type="component" value="Unassembled WGS sequence"/>
</dbReference>
<feature type="region of interest" description="Disordered" evidence="3">
    <location>
        <begin position="1"/>
        <end position="30"/>
    </location>
</feature>
<dbReference type="PANTHER" id="PTHR31793">
    <property type="entry name" value="4-HYDROXYBENZOYL-COA THIOESTERASE FAMILY MEMBER"/>
    <property type="match status" value="1"/>
</dbReference>
<dbReference type="PANTHER" id="PTHR31793:SF27">
    <property type="entry name" value="NOVEL THIOESTERASE SUPERFAMILY DOMAIN AND SAPOSIN A-TYPE DOMAIN CONTAINING PROTEIN (0610012H03RIK)"/>
    <property type="match status" value="1"/>
</dbReference>
<evidence type="ECO:0000313" key="5">
    <source>
        <dbReference type="Proteomes" id="UP001567538"/>
    </source>
</evidence>
<protein>
    <submittedName>
        <fullName evidence="4">Acyl-acyl carrier protein thioesterase ATL3, chloroplastic-like</fullName>
    </submittedName>
</protein>
<gene>
    <name evidence="4" type="ORF">AAHA92_26772</name>
</gene>
<name>A0ABD1G1J1_SALDI</name>
<dbReference type="Pfam" id="PF13279">
    <property type="entry name" value="4HBT_2"/>
    <property type="match status" value="1"/>
</dbReference>
<dbReference type="InterPro" id="IPR050563">
    <property type="entry name" value="4-hydroxybenzoyl-CoA_TE"/>
</dbReference>
<accession>A0ABD1G1J1</accession>
<dbReference type="EMBL" id="JBEAFC010000010">
    <property type="protein sequence ID" value="KAL1537981.1"/>
    <property type="molecule type" value="Genomic_DNA"/>
</dbReference>
<comment type="similarity">
    <text evidence="1">Belongs to the 4-hydroxybenzoyl-CoA thioesterase family.</text>
</comment>
<proteinExistence type="inferred from homology"/>
<dbReference type="Gene3D" id="3.10.129.10">
    <property type="entry name" value="Hotdog Thioesterase"/>
    <property type="match status" value="1"/>
</dbReference>
<dbReference type="GO" id="GO:0016787">
    <property type="term" value="F:hydrolase activity"/>
    <property type="evidence" value="ECO:0007669"/>
    <property type="project" value="UniProtKB-KW"/>
</dbReference>
<comment type="caution">
    <text evidence="4">The sequence shown here is derived from an EMBL/GenBank/DDBJ whole genome shotgun (WGS) entry which is preliminary data.</text>
</comment>